<feature type="compositionally biased region" description="Low complexity" evidence="10">
    <location>
        <begin position="120"/>
        <end position="133"/>
    </location>
</feature>
<dbReference type="Pfam" id="PF02416">
    <property type="entry name" value="TatA_B_E"/>
    <property type="match status" value="1"/>
</dbReference>
<dbReference type="Gene3D" id="1.20.5.3310">
    <property type="match status" value="1"/>
</dbReference>
<accession>A0ABW4S3V6</accession>
<evidence type="ECO:0000313" key="12">
    <source>
        <dbReference type="EMBL" id="MFD1912227.1"/>
    </source>
</evidence>
<feature type="region of interest" description="Disordered" evidence="10">
    <location>
        <begin position="75"/>
        <end position="175"/>
    </location>
</feature>
<evidence type="ECO:0000256" key="3">
    <source>
        <dbReference type="ARBA" id="ARBA00022475"/>
    </source>
</evidence>
<comment type="subcellular location">
    <subcellularLocation>
        <location evidence="9">Cell membrane</location>
        <topology evidence="9">Single-pass membrane protein</topology>
    </subcellularLocation>
    <subcellularLocation>
        <location evidence="1">Membrane</location>
        <topology evidence="1">Single-pass membrane protein</topology>
    </subcellularLocation>
</comment>
<feature type="transmembrane region" description="Helical" evidence="11">
    <location>
        <begin position="6"/>
        <end position="22"/>
    </location>
</feature>
<dbReference type="PRINTS" id="PR01506">
    <property type="entry name" value="TATBPROTEIN"/>
</dbReference>
<evidence type="ECO:0000313" key="13">
    <source>
        <dbReference type="Proteomes" id="UP001597353"/>
    </source>
</evidence>
<keyword evidence="6 9" id="KW-1133">Transmembrane helix</keyword>
<evidence type="ECO:0000256" key="10">
    <source>
        <dbReference type="SAM" id="MobiDB-lite"/>
    </source>
</evidence>
<dbReference type="NCBIfam" id="TIGR01410">
    <property type="entry name" value="tatB"/>
    <property type="match status" value="1"/>
</dbReference>
<comment type="caution">
    <text evidence="12">The sequence shown here is derived from an EMBL/GenBank/DDBJ whole genome shotgun (WGS) entry which is preliminary data.</text>
</comment>
<keyword evidence="2 9" id="KW-0813">Transport</keyword>
<evidence type="ECO:0000256" key="1">
    <source>
        <dbReference type="ARBA" id="ARBA00004167"/>
    </source>
</evidence>
<keyword evidence="3 9" id="KW-1003">Cell membrane</keyword>
<name>A0ABW4S3V6_9RHOB</name>
<evidence type="ECO:0000256" key="11">
    <source>
        <dbReference type="SAM" id="Phobius"/>
    </source>
</evidence>
<dbReference type="PANTHER" id="PTHR33162:SF1">
    <property type="entry name" value="SEC-INDEPENDENT PROTEIN TRANSLOCASE PROTEIN TATA, CHLOROPLASTIC"/>
    <property type="match status" value="1"/>
</dbReference>
<protein>
    <recommendedName>
        <fullName evidence="9">Sec-independent protein translocase protein TatB</fullName>
    </recommendedName>
</protein>
<sequence>MLDIGWTELLVIGIVALIVVGPKDLPIMFRKLGQFTGKLRGMAREFQRAMDNAADEAGMREVTRDLRNMTSGKALGLDSVNDAVRDLKEADPRRAAKWPRDPQDKATEKSAAPKPAQGEATAKLAAEQAAARAARADAAARRASGGAVPSTAPAVDEPPAPAPDAAAPEGEKDKA</sequence>
<proteinExistence type="inferred from homology"/>
<evidence type="ECO:0000256" key="5">
    <source>
        <dbReference type="ARBA" id="ARBA00022927"/>
    </source>
</evidence>
<keyword evidence="8 9" id="KW-0472">Membrane</keyword>
<comment type="subunit">
    <text evidence="9">The Tat system comprises two distinct complexes: a TatABC complex, containing multiple copies of TatA, TatB and TatC subunits, and a separate TatA complex, containing only TatA subunits. Substrates initially bind to the TatABC complex, which probably triggers association of the separate TatA complex to form the active translocon.</text>
</comment>
<dbReference type="HAMAP" id="MF_00237">
    <property type="entry name" value="TatB"/>
    <property type="match status" value="1"/>
</dbReference>
<comment type="function">
    <text evidence="9">Part of the twin-arginine translocation (Tat) system that transports large folded proteins containing a characteristic twin-arginine motif in their signal peptide across membranes. Together with TatC, TatB is part of a receptor directly interacting with Tat signal peptides. TatB may form an oligomeric binding site that transiently accommodates folded Tat precursor proteins before their translocation.</text>
</comment>
<evidence type="ECO:0000256" key="4">
    <source>
        <dbReference type="ARBA" id="ARBA00022692"/>
    </source>
</evidence>
<dbReference type="RefSeq" id="WP_390260680.1">
    <property type="nucleotide sequence ID" value="NZ_JBHUGH010000005.1"/>
</dbReference>
<evidence type="ECO:0000256" key="8">
    <source>
        <dbReference type="ARBA" id="ARBA00023136"/>
    </source>
</evidence>
<evidence type="ECO:0000256" key="7">
    <source>
        <dbReference type="ARBA" id="ARBA00023010"/>
    </source>
</evidence>
<keyword evidence="13" id="KW-1185">Reference proteome</keyword>
<evidence type="ECO:0000256" key="6">
    <source>
        <dbReference type="ARBA" id="ARBA00022989"/>
    </source>
</evidence>
<dbReference type="InterPro" id="IPR003369">
    <property type="entry name" value="TatA/B/E"/>
</dbReference>
<evidence type="ECO:0000256" key="9">
    <source>
        <dbReference type="HAMAP-Rule" id="MF_00237"/>
    </source>
</evidence>
<comment type="similarity">
    <text evidence="9">Belongs to the TatB family.</text>
</comment>
<reference evidence="13" key="1">
    <citation type="journal article" date="2019" name="Int. J. Syst. Evol. Microbiol.">
        <title>The Global Catalogue of Microorganisms (GCM) 10K type strain sequencing project: providing services to taxonomists for standard genome sequencing and annotation.</title>
        <authorList>
            <consortium name="The Broad Institute Genomics Platform"/>
            <consortium name="The Broad Institute Genome Sequencing Center for Infectious Disease"/>
            <person name="Wu L."/>
            <person name="Ma J."/>
        </authorList>
    </citation>
    <scope>NUCLEOTIDE SEQUENCE [LARGE SCALE GENOMIC DNA]</scope>
    <source>
        <strain evidence="13">CGMCC 4.7242</strain>
    </source>
</reference>
<dbReference type="InterPro" id="IPR018448">
    <property type="entry name" value="TatB"/>
</dbReference>
<keyword evidence="4 9" id="KW-0812">Transmembrane</keyword>
<feature type="compositionally biased region" description="Basic and acidic residues" evidence="10">
    <location>
        <begin position="83"/>
        <end position="108"/>
    </location>
</feature>
<dbReference type="Proteomes" id="UP001597353">
    <property type="component" value="Unassembled WGS sequence"/>
</dbReference>
<dbReference type="PANTHER" id="PTHR33162">
    <property type="entry name" value="SEC-INDEPENDENT PROTEIN TRANSLOCASE PROTEIN TATA, CHLOROPLASTIC"/>
    <property type="match status" value="1"/>
</dbReference>
<keyword evidence="7 9" id="KW-0811">Translocation</keyword>
<evidence type="ECO:0000256" key="2">
    <source>
        <dbReference type="ARBA" id="ARBA00022448"/>
    </source>
</evidence>
<dbReference type="EMBL" id="JBHUGH010000005">
    <property type="protein sequence ID" value="MFD1912227.1"/>
    <property type="molecule type" value="Genomic_DNA"/>
</dbReference>
<organism evidence="12 13">
    <name type="scientific">Halodurantibacterium flavum</name>
    <dbReference type="NCBI Taxonomy" id="1382802"/>
    <lineage>
        <taxon>Bacteria</taxon>
        <taxon>Pseudomonadati</taxon>
        <taxon>Pseudomonadota</taxon>
        <taxon>Alphaproteobacteria</taxon>
        <taxon>Rhodobacterales</taxon>
        <taxon>Paracoccaceae</taxon>
        <taxon>Halodurantibacterium</taxon>
    </lineage>
</organism>
<gene>
    <name evidence="9 12" type="primary">tatB</name>
    <name evidence="12" type="ORF">ACFSGJ_08365</name>
</gene>
<keyword evidence="5 9" id="KW-0653">Protein transport</keyword>